<feature type="transmembrane region" description="Helical" evidence="2">
    <location>
        <begin position="653"/>
        <end position="676"/>
    </location>
</feature>
<dbReference type="EMBL" id="JAJJMB010011671">
    <property type="protein sequence ID" value="KAI3900914.1"/>
    <property type="molecule type" value="Genomic_DNA"/>
</dbReference>
<dbReference type="AlphaFoldDB" id="A0AAD4SDA1"/>
<evidence type="ECO:0000259" key="3">
    <source>
        <dbReference type="Pfam" id="PF13962"/>
    </source>
</evidence>
<dbReference type="Proteomes" id="UP001202328">
    <property type="component" value="Unassembled WGS sequence"/>
</dbReference>
<comment type="caution">
    <text evidence="4">The sequence shown here is derived from an EMBL/GenBank/DDBJ whole genome shotgun (WGS) entry which is preliminary data.</text>
</comment>
<keyword evidence="2" id="KW-0812">Transmembrane</keyword>
<organism evidence="4 5">
    <name type="scientific">Papaver atlanticum</name>
    <dbReference type="NCBI Taxonomy" id="357466"/>
    <lineage>
        <taxon>Eukaryota</taxon>
        <taxon>Viridiplantae</taxon>
        <taxon>Streptophyta</taxon>
        <taxon>Embryophyta</taxon>
        <taxon>Tracheophyta</taxon>
        <taxon>Spermatophyta</taxon>
        <taxon>Magnoliopsida</taxon>
        <taxon>Ranunculales</taxon>
        <taxon>Papaveraceae</taxon>
        <taxon>Papaveroideae</taxon>
        <taxon>Papaver</taxon>
    </lineage>
</organism>
<dbReference type="GO" id="GO:0016020">
    <property type="term" value="C:membrane"/>
    <property type="evidence" value="ECO:0007669"/>
    <property type="project" value="TreeGrafter"/>
</dbReference>
<feature type="transmembrane region" description="Helical" evidence="2">
    <location>
        <begin position="539"/>
        <end position="560"/>
    </location>
</feature>
<dbReference type="InterPro" id="IPR036770">
    <property type="entry name" value="Ankyrin_rpt-contain_sf"/>
</dbReference>
<name>A0AAD4SDA1_9MAGN</name>
<gene>
    <name evidence="4" type="ORF">MKW98_026481</name>
</gene>
<dbReference type="Pfam" id="PF13962">
    <property type="entry name" value="PGG"/>
    <property type="match status" value="1"/>
</dbReference>
<dbReference type="Gene3D" id="1.25.40.20">
    <property type="entry name" value="Ankyrin repeat-containing domain"/>
    <property type="match status" value="2"/>
</dbReference>
<dbReference type="InterPro" id="IPR002110">
    <property type="entry name" value="Ankyrin_rpt"/>
</dbReference>
<keyword evidence="5" id="KW-1185">Reference proteome</keyword>
<dbReference type="PANTHER" id="PTHR24177">
    <property type="entry name" value="CASKIN"/>
    <property type="match status" value="1"/>
</dbReference>
<dbReference type="PROSITE" id="PS50297">
    <property type="entry name" value="ANK_REP_REGION"/>
    <property type="match status" value="1"/>
</dbReference>
<dbReference type="Pfam" id="PF12796">
    <property type="entry name" value="Ank_2"/>
    <property type="match status" value="1"/>
</dbReference>
<dbReference type="InterPro" id="IPR026961">
    <property type="entry name" value="PGG_dom"/>
</dbReference>
<dbReference type="SUPFAM" id="SSF48403">
    <property type="entry name" value="Ankyrin repeat"/>
    <property type="match status" value="1"/>
</dbReference>
<keyword evidence="2" id="KW-1133">Transmembrane helix</keyword>
<dbReference type="PROSITE" id="PS50088">
    <property type="entry name" value="ANK_REPEAT"/>
    <property type="match status" value="1"/>
</dbReference>
<accession>A0AAD4SDA1</accession>
<reference evidence="4" key="1">
    <citation type="submission" date="2022-04" db="EMBL/GenBank/DDBJ databases">
        <title>A functionally conserved STORR gene fusion in Papaver species that diverged 16.8 million years ago.</title>
        <authorList>
            <person name="Catania T."/>
        </authorList>
    </citation>
    <scope>NUCLEOTIDE SEQUENCE</scope>
    <source>
        <strain evidence="4">S-188037</strain>
    </source>
</reference>
<dbReference type="SUPFAM" id="SSF140860">
    <property type="entry name" value="Pseudo ankyrin repeat-like"/>
    <property type="match status" value="1"/>
</dbReference>
<feature type="repeat" description="ANK" evidence="1">
    <location>
        <begin position="13"/>
        <end position="45"/>
    </location>
</feature>
<evidence type="ECO:0000313" key="4">
    <source>
        <dbReference type="EMBL" id="KAI3900914.1"/>
    </source>
</evidence>
<feature type="domain" description="PGG" evidence="3">
    <location>
        <begin position="529"/>
        <end position="647"/>
    </location>
</feature>
<dbReference type="SMART" id="SM00248">
    <property type="entry name" value="ANK"/>
    <property type="match status" value="3"/>
</dbReference>
<proteinExistence type="predicted"/>
<feature type="transmembrane region" description="Helical" evidence="2">
    <location>
        <begin position="580"/>
        <end position="606"/>
    </location>
</feature>
<keyword evidence="2" id="KW-0472">Membrane</keyword>
<keyword evidence="1" id="KW-0040">ANK repeat</keyword>
<evidence type="ECO:0000256" key="1">
    <source>
        <dbReference type="PROSITE-ProRule" id="PRU00023"/>
    </source>
</evidence>
<protein>
    <recommendedName>
        <fullName evidence="3">PGG domain-containing protein</fullName>
    </recommendedName>
</protein>
<dbReference type="PANTHER" id="PTHR24177:SF365">
    <property type="entry name" value="ANKYRIN REPEAT-CONTAINING PROTEIN NPR4-LIKE ISOFORM X1"/>
    <property type="match status" value="1"/>
</dbReference>
<feature type="transmembrane region" description="Helical" evidence="2">
    <location>
        <begin position="627"/>
        <end position="647"/>
    </location>
</feature>
<evidence type="ECO:0000256" key="2">
    <source>
        <dbReference type="SAM" id="Phobius"/>
    </source>
</evidence>
<sequence length="705" mass="78290">MPPEALAKTDTKHGFTALHTAAMEGNTRVARLMVEANNTLTQIPDKRGRVPLHTAAKYVSDGQAEVIKYLYSVTDKEVFSGPLGASLLCDLIDSDFYDIAQSIVQDYPKLVIEKTRNPGVCALEVLVRRPFSFRSGYKTTWWQNSIYPFLQGDTAAPNEPGRSISKVHQTDISAPSDLGSSTVLQVCAMTPNGRSSSTVVQEDTTTPGDLGSNTILQVNTATPTGLCRNIVVQIDSMVSDNDLSSSAVLQVVDPDNDLGSITNFQAGGTFPNDLGISTVLQVDTTALSNLDSTTVPQVDTTAPSDLDGAGTENHIMGSSMEFSTTCRRTKTKLILAHLVTYLTRVRLIKKLYRQKLINEQANKLLSSMLEQIDLTMNKSDVLGFFKKSSLIKTAITYGTTEVVEQCLKQFPYLIWSEMEGQTMVQIAIGERNEKVFNFICQKSEEDMDELNSRTDDRGNTILHYAAEIAPSHQLNSVSGAALQMQRETQWFKGVEYILLERYRRVRNKDGNTAQQLFVDRHKGLVKEGEKWMRDTSESCMFVATLISTVAFAAAFTVPGGNYNEANTNINGRPILLNKNSFIVFAVADALALFSSVTSILMFLAILTSRYSEEDFLKALPKKFMLGLATLFFSLATMMISFGAAVYIMVFQRLAWIIVPIAMLGCLPVTLFIWLLFPLFVDMIHSTYWPTKFHQRTTKRKVKHID</sequence>
<evidence type="ECO:0000313" key="5">
    <source>
        <dbReference type="Proteomes" id="UP001202328"/>
    </source>
</evidence>